<name>A0A368NV98_AGRVI</name>
<protein>
    <submittedName>
        <fullName evidence="1">Uncharacterized protein</fullName>
    </submittedName>
</protein>
<evidence type="ECO:0000313" key="1">
    <source>
        <dbReference type="EMBL" id="KAA3527084.1"/>
    </source>
</evidence>
<organism evidence="1 2">
    <name type="scientific">Agrobacterium vitis</name>
    <name type="common">Rhizobium vitis</name>
    <dbReference type="NCBI Taxonomy" id="373"/>
    <lineage>
        <taxon>Bacteria</taxon>
        <taxon>Pseudomonadati</taxon>
        <taxon>Pseudomonadota</taxon>
        <taxon>Alphaproteobacteria</taxon>
        <taxon>Hyphomicrobiales</taxon>
        <taxon>Rhizobiaceae</taxon>
        <taxon>Rhizobium/Agrobacterium group</taxon>
        <taxon>Agrobacterium</taxon>
    </lineage>
</organism>
<accession>A0A368NV98</accession>
<gene>
    <name evidence="1" type="ORF">DXT89_12865</name>
</gene>
<dbReference type="AlphaFoldDB" id="A0A368NV98"/>
<dbReference type="EMBL" id="QUSG01000006">
    <property type="protein sequence ID" value="KAA3527084.1"/>
    <property type="molecule type" value="Genomic_DNA"/>
</dbReference>
<dbReference type="OrthoDB" id="2059196at2"/>
<evidence type="ECO:0000313" key="2">
    <source>
        <dbReference type="Proteomes" id="UP000436911"/>
    </source>
</evidence>
<comment type="caution">
    <text evidence="1">The sequence shown here is derived from an EMBL/GenBank/DDBJ whole genome shotgun (WGS) entry which is preliminary data.</text>
</comment>
<dbReference type="Proteomes" id="UP000436911">
    <property type="component" value="Unassembled WGS sequence"/>
</dbReference>
<proteinExistence type="predicted"/>
<sequence>MVLLRPVMMSERDNQAFLQESLQVLVGLPLSIARNAADTKVFHFGSIRPHYSTGGRTGTMGSHALHIQCSWRIVTENGILTGSSDRFMEPEEGAPVNVEDPQFGTLQFVRIAALLQGYDAATKSFVNATDHLIVQSVTCDRYCGADFQLSGGYRLQIFPDGSQAEDWRFMENEGRHFVIEGGKVNVVG</sequence>
<reference evidence="1 2" key="1">
    <citation type="submission" date="2018-08" db="EMBL/GenBank/DDBJ databases">
        <title>Genome sequencing of Agrobacterium vitis strain ICMP 10754.</title>
        <authorList>
            <person name="Visnovsky S.B."/>
            <person name="Pitman A.R."/>
        </authorList>
    </citation>
    <scope>NUCLEOTIDE SEQUENCE [LARGE SCALE GENOMIC DNA]</scope>
    <source>
        <strain evidence="1 2">ICMP 10754</strain>
    </source>
</reference>